<dbReference type="KEGG" id="pprt:ET464_10535"/>
<dbReference type="EMBL" id="CP035492">
    <property type="protein sequence ID" value="QAY66781.1"/>
    <property type="molecule type" value="Genomic_DNA"/>
</dbReference>
<proteinExistence type="inferred from homology"/>
<keyword evidence="6" id="KW-0061">Asparagine biosynthesis</keyword>
<dbReference type="RefSeq" id="WP_129440704.1">
    <property type="nucleotide sequence ID" value="NZ_CP035492.1"/>
</dbReference>
<evidence type="ECO:0000313" key="12">
    <source>
        <dbReference type="Proteomes" id="UP000293568"/>
    </source>
</evidence>
<dbReference type="SUPFAM" id="SSF56235">
    <property type="entry name" value="N-terminal nucleophile aminohydrolases (Ntn hydrolases)"/>
    <property type="match status" value="1"/>
</dbReference>
<protein>
    <recommendedName>
        <fullName evidence="3">asparagine synthase (glutamine-hydrolyzing)</fullName>
        <ecNumber evidence="3">6.3.5.4</ecNumber>
    </recommendedName>
</protein>
<dbReference type="GO" id="GO:0005524">
    <property type="term" value="F:ATP binding"/>
    <property type="evidence" value="ECO:0007669"/>
    <property type="project" value="UniProtKB-KW"/>
</dbReference>
<organism evidence="11 12">
    <name type="scientific">Paenibacillus protaetiae</name>
    <dbReference type="NCBI Taxonomy" id="2509456"/>
    <lineage>
        <taxon>Bacteria</taxon>
        <taxon>Bacillati</taxon>
        <taxon>Bacillota</taxon>
        <taxon>Bacilli</taxon>
        <taxon>Bacillales</taxon>
        <taxon>Paenibacillaceae</taxon>
        <taxon>Paenibacillus</taxon>
    </lineage>
</organism>
<dbReference type="InterPro" id="IPR051786">
    <property type="entry name" value="ASN_synthetase/amidase"/>
</dbReference>
<keyword evidence="12" id="KW-1185">Reference proteome</keyword>
<comment type="similarity">
    <text evidence="2">Belongs to the asparagine synthetase family.</text>
</comment>
<evidence type="ECO:0000256" key="5">
    <source>
        <dbReference type="ARBA" id="ARBA00022840"/>
    </source>
</evidence>
<dbReference type="SUPFAM" id="SSF52402">
    <property type="entry name" value="Adenine nucleotide alpha hydrolases-like"/>
    <property type="match status" value="1"/>
</dbReference>
<evidence type="ECO:0000256" key="4">
    <source>
        <dbReference type="ARBA" id="ARBA00022741"/>
    </source>
</evidence>
<feature type="binding site" evidence="9">
    <location>
        <position position="297"/>
    </location>
    <ligand>
        <name>ATP</name>
        <dbReference type="ChEBI" id="CHEBI:30616"/>
    </ligand>
</feature>
<dbReference type="InterPro" id="IPR017932">
    <property type="entry name" value="GATase_2_dom"/>
</dbReference>
<evidence type="ECO:0000256" key="3">
    <source>
        <dbReference type="ARBA" id="ARBA00012737"/>
    </source>
</evidence>
<dbReference type="InterPro" id="IPR006426">
    <property type="entry name" value="Asn_synth_AEB"/>
</dbReference>
<comment type="catalytic activity">
    <reaction evidence="8">
        <text>L-aspartate + L-glutamine + ATP + H2O = L-asparagine + L-glutamate + AMP + diphosphate + H(+)</text>
        <dbReference type="Rhea" id="RHEA:12228"/>
        <dbReference type="ChEBI" id="CHEBI:15377"/>
        <dbReference type="ChEBI" id="CHEBI:15378"/>
        <dbReference type="ChEBI" id="CHEBI:29985"/>
        <dbReference type="ChEBI" id="CHEBI:29991"/>
        <dbReference type="ChEBI" id="CHEBI:30616"/>
        <dbReference type="ChEBI" id="CHEBI:33019"/>
        <dbReference type="ChEBI" id="CHEBI:58048"/>
        <dbReference type="ChEBI" id="CHEBI:58359"/>
        <dbReference type="ChEBI" id="CHEBI:456215"/>
        <dbReference type="EC" id="6.3.5.4"/>
    </reaction>
</comment>
<dbReference type="GO" id="GO:0004066">
    <property type="term" value="F:asparagine synthase (glutamine-hydrolyzing) activity"/>
    <property type="evidence" value="ECO:0007669"/>
    <property type="project" value="UniProtKB-EC"/>
</dbReference>
<dbReference type="PROSITE" id="PS51278">
    <property type="entry name" value="GATASE_TYPE_2"/>
    <property type="match status" value="1"/>
</dbReference>
<dbReference type="OrthoDB" id="9763290at2"/>
<keyword evidence="5 9" id="KW-0067">ATP-binding</keyword>
<feature type="binding site" evidence="9">
    <location>
        <position position="100"/>
    </location>
    <ligand>
        <name>L-glutamine</name>
        <dbReference type="ChEBI" id="CHEBI:58359"/>
    </ligand>
</feature>
<dbReference type="AlphaFoldDB" id="A0A4V0YF80"/>
<evidence type="ECO:0000256" key="8">
    <source>
        <dbReference type="ARBA" id="ARBA00048741"/>
    </source>
</evidence>
<evidence type="ECO:0000256" key="2">
    <source>
        <dbReference type="ARBA" id="ARBA00005752"/>
    </source>
</evidence>
<dbReference type="PANTHER" id="PTHR43284">
    <property type="entry name" value="ASPARAGINE SYNTHETASE (GLUTAMINE-HYDROLYZING)"/>
    <property type="match status" value="1"/>
</dbReference>
<dbReference type="Pfam" id="PF00733">
    <property type="entry name" value="Asn_synthase"/>
    <property type="match status" value="1"/>
</dbReference>
<dbReference type="InterPro" id="IPR029055">
    <property type="entry name" value="Ntn_hydrolases_N"/>
</dbReference>
<reference evidence="11 12" key="1">
    <citation type="submission" date="2019-01" db="EMBL/GenBank/DDBJ databases">
        <title>Genome sequencing of strain FW100M-2.</title>
        <authorList>
            <person name="Heo J."/>
            <person name="Kim S.-J."/>
            <person name="Kim J.-S."/>
            <person name="Hong S.-B."/>
            <person name="Kwon S.-W."/>
        </authorList>
    </citation>
    <scope>NUCLEOTIDE SEQUENCE [LARGE SCALE GENOMIC DNA]</scope>
    <source>
        <strain evidence="11 12">FW100M-2</strain>
    </source>
</reference>
<evidence type="ECO:0000256" key="9">
    <source>
        <dbReference type="PIRSR" id="PIRSR001589-2"/>
    </source>
</evidence>
<name>A0A4V0YF80_9BACL</name>
<accession>A0A4V0YF80</accession>
<comment type="pathway">
    <text evidence="1">Amino-acid biosynthesis; L-asparagine biosynthesis; L-asparagine from L-aspartate (L-Gln route): step 1/1.</text>
</comment>
<dbReference type="PANTHER" id="PTHR43284:SF1">
    <property type="entry name" value="ASPARAGINE SYNTHETASE"/>
    <property type="match status" value="1"/>
</dbReference>
<dbReference type="Gene3D" id="3.60.20.10">
    <property type="entry name" value="Glutamine Phosphoribosylpyrophosphate, subunit 1, domain 1"/>
    <property type="match status" value="1"/>
</dbReference>
<dbReference type="Gene3D" id="3.40.50.620">
    <property type="entry name" value="HUPs"/>
    <property type="match status" value="2"/>
</dbReference>
<dbReference type="InterPro" id="IPR001962">
    <property type="entry name" value="Asn_synthase"/>
</dbReference>
<dbReference type="InterPro" id="IPR014729">
    <property type="entry name" value="Rossmann-like_a/b/a_fold"/>
</dbReference>
<evidence type="ECO:0000313" key="11">
    <source>
        <dbReference type="EMBL" id="QAY66781.1"/>
    </source>
</evidence>
<dbReference type="EC" id="6.3.5.4" evidence="3"/>
<dbReference type="Proteomes" id="UP000293568">
    <property type="component" value="Chromosome"/>
</dbReference>
<dbReference type="InterPro" id="IPR033738">
    <property type="entry name" value="AsnB_N"/>
</dbReference>
<gene>
    <name evidence="11" type="ORF">ET464_10535</name>
</gene>
<dbReference type="CDD" id="cd00712">
    <property type="entry name" value="AsnB"/>
    <property type="match status" value="1"/>
</dbReference>
<evidence type="ECO:0000256" key="6">
    <source>
        <dbReference type="ARBA" id="ARBA00022888"/>
    </source>
</evidence>
<sequence length="637" mass="73714">MSAISGILCKNGADVPEENVALIMNAMRIIPADNTAKWHNNPIFLGCHTQWITLQSIHEILPYYDNVRRLAITSDAIIDNRSELFEKLQVPLFIRDTMTDSELLLLAYEHWGSMMVPHLVGDFAFMIWDENRQHLFGARDFSGARTLYYHQDHNFFSFCTLIKPLLELPYVEKKLNEQWLAEYLSVKSWIDQPNQSNSVYQNIMQLPPSHTITVSFDQIHIQKYDSLANIKPLKLSSSEEYEEAFREVFQNAVTARFRTNRAIGSHLSGGLDSGSVASFAAHALQKEQRQLHTFSYVPTDSFVDWTAKHRIADERPLILETIRYAGNMNAHFLDFSDSNPYSEIDVLLNVLESPYKFFENSFWLKGIYEEANKLNIGVLLNGFRGNHSISWGSARPYYAKLLRHLKWYKFAKEVKFYSHNTGISRTRLYKAIGKQAFPFFHFNTSASPEFPPLINEEFAKSKGLSAVDSLEIAWPNDMEKARHQHFKHVHTWSSTGMSSCKLSLQYSLRTHDPTNDLRVIRFCLSLPMEQYIQQGMDRALVRRSTKNVLPDSIRLNQRTRGIQAADSLHRMTKEWKTFISELDQMSLDPRMNQYLNMAVIKNEINKARNGLSSDQAYSITIKLLMRSLIVYRFANQF</sequence>
<feature type="domain" description="Glutamine amidotransferase type-2" evidence="10">
    <location>
        <begin position="2"/>
        <end position="217"/>
    </location>
</feature>
<keyword evidence="7" id="KW-0315">Glutamine amidotransferase</keyword>
<keyword evidence="6" id="KW-0028">Amino-acid biosynthesis</keyword>
<evidence type="ECO:0000256" key="7">
    <source>
        <dbReference type="ARBA" id="ARBA00022962"/>
    </source>
</evidence>
<dbReference type="PIRSF" id="PIRSF001589">
    <property type="entry name" value="Asn_synthetase_glu-h"/>
    <property type="match status" value="1"/>
</dbReference>
<dbReference type="GO" id="GO:0006529">
    <property type="term" value="P:asparagine biosynthetic process"/>
    <property type="evidence" value="ECO:0007669"/>
    <property type="project" value="UniProtKB-KW"/>
</dbReference>
<dbReference type="Pfam" id="PF13537">
    <property type="entry name" value="GATase_7"/>
    <property type="match status" value="1"/>
</dbReference>
<evidence type="ECO:0000259" key="10">
    <source>
        <dbReference type="PROSITE" id="PS51278"/>
    </source>
</evidence>
<keyword evidence="4 9" id="KW-0547">Nucleotide-binding</keyword>
<evidence type="ECO:0000256" key="1">
    <source>
        <dbReference type="ARBA" id="ARBA00005187"/>
    </source>
</evidence>